<dbReference type="Gene3D" id="3.40.1280.10">
    <property type="match status" value="1"/>
</dbReference>
<comment type="caution">
    <text evidence="4">The sequence shown here is derived from an EMBL/GenBank/DDBJ whole genome shotgun (WGS) entry which is preliminary data.</text>
</comment>
<keyword evidence="2" id="KW-0808">Transferase</keyword>
<dbReference type="GO" id="GO:0016423">
    <property type="term" value="F:tRNA (guanine) methyltransferase activity"/>
    <property type="evidence" value="ECO:0007669"/>
    <property type="project" value="InterPro"/>
</dbReference>
<reference evidence="4" key="1">
    <citation type="submission" date="2020-08" db="EMBL/GenBank/DDBJ databases">
        <title>Plant Genome Project.</title>
        <authorList>
            <person name="Zhang R.-G."/>
        </authorList>
    </citation>
    <scope>NUCLEOTIDE SEQUENCE</scope>
    <source>
        <strain evidence="4">WSP0</strain>
        <tissue evidence="4">Leaf</tissue>
    </source>
</reference>
<dbReference type="InterPro" id="IPR001537">
    <property type="entry name" value="SpoU_MeTrfase"/>
</dbReference>
<dbReference type="Pfam" id="PF00588">
    <property type="entry name" value="SpoU_methylase"/>
    <property type="match status" value="1"/>
</dbReference>
<name>A0AAV6I4Y7_9ERIC</name>
<dbReference type="GO" id="GO:0003723">
    <property type="term" value="F:RNA binding"/>
    <property type="evidence" value="ECO:0007669"/>
    <property type="project" value="InterPro"/>
</dbReference>
<dbReference type="Proteomes" id="UP000823749">
    <property type="component" value="Chromosome 11"/>
</dbReference>
<keyword evidence="1" id="KW-0489">Methyltransferase</keyword>
<organism evidence="4 5">
    <name type="scientific">Rhododendron griersonianum</name>
    <dbReference type="NCBI Taxonomy" id="479676"/>
    <lineage>
        <taxon>Eukaryota</taxon>
        <taxon>Viridiplantae</taxon>
        <taxon>Streptophyta</taxon>
        <taxon>Embryophyta</taxon>
        <taxon>Tracheophyta</taxon>
        <taxon>Spermatophyta</taxon>
        <taxon>Magnoliopsida</taxon>
        <taxon>eudicotyledons</taxon>
        <taxon>Gunneridae</taxon>
        <taxon>Pentapetalae</taxon>
        <taxon>asterids</taxon>
        <taxon>Ericales</taxon>
        <taxon>Ericaceae</taxon>
        <taxon>Ericoideae</taxon>
        <taxon>Rhodoreae</taxon>
        <taxon>Rhododendron</taxon>
    </lineage>
</organism>
<evidence type="ECO:0000313" key="4">
    <source>
        <dbReference type="EMBL" id="KAG5523748.1"/>
    </source>
</evidence>
<gene>
    <name evidence="4" type="ORF">RHGRI_030659</name>
</gene>
<evidence type="ECO:0000313" key="5">
    <source>
        <dbReference type="Proteomes" id="UP000823749"/>
    </source>
</evidence>
<dbReference type="EMBL" id="JACTNZ010000011">
    <property type="protein sequence ID" value="KAG5523748.1"/>
    <property type="molecule type" value="Genomic_DNA"/>
</dbReference>
<dbReference type="InterPro" id="IPR045330">
    <property type="entry name" value="TRM3/TARBP1"/>
</dbReference>
<evidence type="ECO:0000259" key="3">
    <source>
        <dbReference type="Pfam" id="PF00588"/>
    </source>
</evidence>
<accession>A0AAV6I4Y7</accession>
<feature type="domain" description="tRNA/rRNA methyltransferase SpoU type" evidence="3">
    <location>
        <begin position="1666"/>
        <end position="1769"/>
    </location>
</feature>
<dbReference type="PANTHER" id="PTHR12029">
    <property type="entry name" value="RNA METHYLTRANSFERASE"/>
    <property type="match status" value="1"/>
</dbReference>
<dbReference type="PANTHER" id="PTHR12029:SF11">
    <property type="entry name" value="METHYLTRANSFERASE TARBP1-RELATED"/>
    <property type="match status" value="1"/>
</dbReference>
<keyword evidence="5" id="KW-1185">Reference proteome</keyword>
<evidence type="ECO:0000256" key="2">
    <source>
        <dbReference type="ARBA" id="ARBA00022679"/>
    </source>
</evidence>
<dbReference type="InterPro" id="IPR029026">
    <property type="entry name" value="tRNA_m1G_MTases_N"/>
</dbReference>
<sequence>MSATEAVPMAAALVAALSNSFRQVPPAAVPAMLDCVLASTGISPSFLFSSLLDAFPRANLGALKSFVWKILVPLLKLVHAHGWEIINETADSFFDVVTETNTWNYLEATMVPFLLRSVGLSMGMLQSEEMAIYGWNGCSLTDTYVSEGSMMSQSGSLPLHNSCHILSSMLDSATESQCAHGNPSKSSSAKETCEETLAKNLLWDICNMAVRMLLQSVEHRFCAIQILLPNILKAFVAHHAFKISVRGQTTYFFKKLWACCRKLFTLGPVERRDSYSLLSLYLTSFSCTDGHEADDVGDREERFDIREDNEFWEEMKKGLVDKEGLVRKQSLHILKEMLQISEGSLGYSGVSETASSRKSSMPDSLTKRGRWADKEAKSLGITLLLHSSFPCDDSLSGVLDQNHMEASTDIFVRCLIMESFLGIDWKIYGNCSELVPEAFVLGPFIQGLNDPVHHKDFGSKGIYSSRTMDGATKFMCQYGSNLYLRKGVAFLTNLASAAKKQSLGRAGLMGLAECIASAACGVKIHCENEVESSKCAPFDLMQVPSATPNSFHCSKADLLDVLRFIIESSKQHFNHNYRLRVCEKVLDAAASVVHIFDVSLEILLHFISAVPREFTDFGGSLRAKVRNWLCACDDKHCTSNCCCTLVKLLKSLCDFPRNFIGLHGSVSVSINYDDEELDAWELEAIRWARVVFLVIKEGHHLDPILTVIRTYGNDVCKQEIQLECVPVKYLILLLSLIQELQIMQQRVAETHKKGRTKLELDLLYKGELFSSAEICVIVEKFAQLCLSILEGLVSFATSSSSIFWSGVLEATNLPCSIKGKLGGPSQRRLPFSATTAVLQAIMSVKAVAVVSLWCVQSESDGLLNFAFNFLWNFFWKIVSSPTSDSEAEAEIQLAAYEALAHVLKAVVSGFSSLALNLIMENHISSSLNAEGKSVLDSLVLSFLQNINTLIAVEKLWICLEYLLSIPRHAFENGVHIQTSSWFFSDSTLRLVFRDLVDSLENAGEASTLPMLRSIRLVLELFNPGRMGSAVSSSDGIDVQMMWHLVRSSWMMHVSCNKRRVAPIAALLSCVLHYSVFDKECMHETNNSPGPLKWFIENILKEGTKSPRTIRLAALHLTGLWLLNPKSIKYYMKELKLLTLYGSVAFDEDFEAELAENHDVRREVSLLAKSPDLELTEAFINTELYARVSVAVLFYKLSDLAVMVGSKLEDSNCQAAMESGKMFLLDLLDFAVNDKDLAKELYKKYSGVHRRKVRAWQMLCILSPFVDKNIMLDVTCSLHVALYRNNLPAVRQYLETVAINIYMKFPSLAREQLVPIFQDYDTRPQASIALSSYVFIAANVILHASATVQSSHLVELLPPIIPLLTSHHHSLRGFSQLLVYQVLNKLLPPLDSNSHEIVTLERRCFEDLKRYLAKNSDCARINFQYSLRASMEGYLDAFNPKESVTPAGIFSSRVEVVQDVREDLRYSMAKDAETINNECLRINEDPLSVKTSVNADKEKLPAMLPKDLPLDFQKKVTISKHGRQDTDSEILLGKNDTSKPLREMEKEDQLLDDSLHSRSLAVEKIRGNRQHFILVASLLDRIPNLAGLARTCEVFKAAGLAIADANVVDDKQFQLIRLESLSSVDIFADLFDLLDQTLDCIANPMRSPISRGLYTCWATYLTKHGVVGVTAEKWVPIIEVPVSNLKVFLHKKKREGFSILGLEQTANSIPLDQYDFPKKMLHLYYVLVLGREKEGIPVEIIHILDACIEIPQLGVVRSLNVHVSGAIALWEYTRQQRSV</sequence>
<protein>
    <recommendedName>
        <fullName evidence="3">tRNA/rRNA methyltransferase SpoU type domain-containing protein</fullName>
    </recommendedName>
</protein>
<dbReference type="CDD" id="cd18091">
    <property type="entry name" value="SpoU-like_TRM3-like"/>
    <property type="match status" value="1"/>
</dbReference>
<proteinExistence type="predicted"/>
<dbReference type="InterPro" id="IPR029028">
    <property type="entry name" value="Alpha/beta_knot_MTases"/>
</dbReference>
<dbReference type="SUPFAM" id="SSF75217">
    <property type="entry name" value="alpha/beta knot"/>
    <property type="match status" value="1"/>
</dbReference>
<evidence type="ECO:0000256" key="1">
    <source>
        <dbReference type="ARBA" id="ARBA00022603"/>
    </source>
</evidence>
<dbReference type="GO" id="GO:0030488">
    <property type="term" value="P:tRNA methylation"/>
    <property type="evidence" value="ECO:0007669"/>
    <property type="project" value="InterPro"/>
</dbReference>
<dbReference type="InterPro" id="IPR044748">
    <property type="entry name" value="Trm3/TARBP1_C"/>
</dbReference>